<keyword evidence="6" id="KW-0769">Symport</keyword>
<evidence type="ECO:0000256" key="2">
    <source>
        <dbReference type="ARBA" id="ARBA00022448"/>
    </source>
</evidence>
<comment type="caution">
    <text evidence="7">The sequence shown here is derived from an EMBL/GenBank/DDBJ whole genome shotgun (WGS) entry which is preliminary data.</text>
</comment>
<gene>
    <name evidence="7" type="ORF">MHBO_004291</name>
</gene>
<evidence type="ECO:0000256" key="5">
    <source>
        <dbReference type="ARBA" id="ARBA00023136"/>
    </source>
</evidence>
<keyword evidence="5 6" id="KW-0472">Membrane</keyword>
<dbReference type="Pfam" id="PF00375">
    <property type="entry name" value="SDF"/>
    <property type="match status" value="1"/>
</dbReference>
<keyword evidence="2 6" id="KW-0813">Transport</keyword>
<feature type="transmembrane region" description="Helical" evidence="6">
    <location>
        <begin position="241"/>
        <end position="263"/>
    </location>
</feature>
<organism evidence="7 8">
    <name type="scientific">Bonamia ostreae</name>
    <dbReference type="NCBI Taxonomy" id="126728"/>
    <lineage>
        <taxon>Eukaryota</taxon>
        <taxon>Sar</taxon>
        <taxon>Rhizaria</taxon>
        <taxon>Endomyxa</taxon>
        <taxon>Ascetosporea</taxon>
        <taxon>Haplosporida</taxon>
        <taxon>Bonamia</taxon>
    </lineage>
</organism>
<accession>A0ABV2ASX2</accession>
<sequence>MSIRNFSQKVLNGVHNQFIYPHEATQTLLSIVMSIGLGLFTRQCNIPKHLFSFFGMIGTVYLNLLQVLIVFYMPTKIICASFKMAKARNIFRILLLTVFLFFLSSLVMSALSLLVILGLLPHILPLSDDEIKESLSGMAKYSIKESMLGIFRRAFPDNYVVAAKNNNIVAITIFSVLFGISMSRKLKSLKLVKGENIDNCKKYFELADDVFGEIIDLIIKYTPLGIFSVIFVQILEINDMTVFLELSMLALGYLACFYFDYFFI</sequence>
<name>A0ABV2ASX2_9EUKA</name>
<dbReference type="PANTHER" id="PTHR11958:SF63">
    <property type="entry name" value="AMINO ACID TRANSPORTER"/>
    <property type="match status" value="1"/>
</dbReference>
<keyword evidence="4 6" id="KW-1133">Transmembrane helix</keyword>
<comment type="similarity">
    <text evidence="6">Belongs to the dicarboxylate/amino acid:cation symporter (DAACS) (TC 2.A.23) family.</text>
</comment>
<dbReference type="EMBL" id="JBDODL010003632">
    <property type="protein sequence ID" value="MES1922768.1"/>
    <property type="molecule type" value="Genomic_DNA"/>
</dbReference>
<dbReference type="InterPro" id="IPR050746">
    <property type="entry name" value="DAACS"/>
</dbReference>
<feature type="transmembrane region" description="Helical" evidence="6">
    <location>
        <begin position="50"/>
        <end position="72"/>
    </location>
</feature>
<protein>
    <recommendedName>
        <fullName evidence="6">Amino acid transporter</fullName>
    </recommendedName>
</protein>
<evidence type="ECO:0000256" key="6">
    <source>
        <dbReference type="RuleBase" id="RU361216"/>
    </source>
</evidence>
<feature type="transmembrane region" description="Helical" evidence="6">
    <location>
        <begin position="217"/>
        <end position="235"/>
    </location>
</feature>
<dbReference type="SUPFAM" id="SSF118215">
    <property type="entry name" value="Proton glutamate symport protein"/>
    <property type="match status" value="1"/>
</dbReference>
<evidence type="ECO:0000256" key="4">
    <source>
        <dbReference type="ARBA" id="ARBA00022989"/>
    </source>
</evidence>
<evidence type="ECO:0000313" key="7">
    <source>
        <dbReference type="EMBL" id="MES1922768.1"/>
    </source>
</evidence>
<dbReference type="InterPro" id="IPR036458">
    <property type="entry name" value="Na:dicarbo_symporter_sf"/>
</dbReference>
<reference evidence="7 8" key="1">
    <citation type="journal article" date="2024" name="BMC Biol.">
        <title>Comparative genomics of Ascetosporea gives new insight into the evolutionary basis for animal parasitism in Rhizaria.</title>
        <authorList>
            <person name="Hiltunen Thoren M."/>
            <person name="Onut-Brannstrom I."/>
            <person name="Alfjorden A."/>
            <person name="Peckova H."/>
            <person name="Swords F."/>
            <person name="Hooper C."/>
            <person name="Holzer A.S."/>
            <person name="Bass D."/>
            <person name="Burki F."/>
        </authorList>
    </citation>
    <scope>NUCLEOTIDE SEQUENCE [LARGE SCALE GENOMIC DNA]</scope>
    <source>
        <strain evidence="7">20-A016</strain>
    </source>
</reference>
<keyword evidence="8" id="KW-1185">Reference proteome</keyword>
<dbReference type="InterPro" id="IPR001991">
    <property type="entry name" value="Na-dicarboxylate_symporter"/>
</dbReference>
<evidence type="ECO:0000256" key="3">
    <source>
        <dbReference type="ARBA" id="ARBA00022692"/>
    </source>
</evidence>
<proteinExistence type="inferred from homology"/>
<keyword evidence="3 6" id="KW-0812">Transmembrane</keyword>
<dbReference type="PANTHER" id="PTHR11958">
    <property type="entry name" value="SODIUM/DICARBOXYLATE SYMPORTER-RELATED"/>
    <property type="match status" value="1"/>
</dbReference>
<evidence type="ECO:0000256" key="1">
    <source>
        <dbReference type="ARBA" id="ARBA00004141"/>
    </source>
</evidence>
<comment type="subcellular location">
    <subcellularLocation>
        <location evidence="1 6">Membrane</location>
        <topology evidence="1 6">Multi-pass membrane protein</topology>
    </subcellularLocation>
</comment>
<feature type="transmembrane region" description="Helical" evidence="6">
    <location>
        <begin position="93"/>
        <end position="120"/>
    </location>
</feature>
<dbReference type="Gene3D" id="1.10.3860.10">
    <property type="entry name" value="Sodium:dicarboxylate symporter"/>
    <property type="match status" value="1"/>
</dbReference>
<evidence type="ECO:0000313" key="8">
    <source>
        <dbReference type="Proteomes" id="UP001439008"/>
    </source>
</evidence>
<feature type="transmembrane region" description="Helical" evidence="6">
    <location>
        <begin position="166"/>
        <end position="183"/>
    </location>
</feature>
<dbReference type="Proteomes" id="UP001439008">
    <property type="component" value="Unassembled WGS sequence"/>
</dbReference>